<feature type="compositionally biased region" description="Polar residues" evidence="1">
    <location>
        <begin position="76"/>
        <end position="92"/>
    </location>
</feature>
<dbReference type="Proteomes" id="UP000050761">
    <property type="component" value="Unassembled WGS sequence"/>
</dbReference>
<feature type="compositionally biased region" description="Basic and acidic residues" evidence="1">
    <location>
        <begin position="1"/>
        <end position="16"/>
    </location>
</feature>
<feature type="compositionally biased region" description="Basic residues" evidence="1">
    <location>
        <begin position="57"/>
        <end position="74"/>
    </location>
</feature>
<reference evidence="3" key="1">
    <citation type="submission" date="2019-09" db="UniProtKB">
        <authorList>
            <consortium name="WormBaseParasite"/>
        </authorList>
    </citation>
    <scope>IDENTIFICATION</scope>
</reference>
<protein>
    <submittedName>
        <fullName evidence="3">Pecanex-like protein</fullName>
    </submittedName>
</protein>
<dbReference type="WBParaSite" id="HPBE_0002102001-mRNA-1">
    <property type="protein sequence ID" value="HPBE_0002102001-mRNA-1"/>
    <property type="gene ID" value="HPBE_0002102001"/>
</dbReference>
<feature type="compositionally biased region" description="Polar residues" evidence="1">
    <location>
        <begin position="27"/>
        <end position="47"/>
    </location>
</feature>
<keyword evidence="2" id="KW-1185">Reference proteome</keyword>
<evidence type="ECO:0000313" key="2">
    <source>
        <dbReference type="Proteomes" id="UP000050761"/>
    </source>
</evidence>
<evidence type="ECO:0000313" key="3">
    <source>
        <dbReference type="WBParaSite" id="HPBE_0002102001-mRNA-1"/>
    </source>
</evidence>
<accession>A0A8L8KYU4</accession>
<dbReference type="AlphaFoldDB" id="A0A8L8KYU4"/>
<organism evidence="2 3">
    <name type="scientific">Heligmosomoides polygyrus</name>
    <name type="common">Parasitic roundworm</name>
    <dbReference type="NCBI Taxonomy" id="6339"/>
    <lineage>
        <taxon>Eukaryota</taxon>
        <taxon>Metazoa</taxon>
        <taxon>Ecdysozoa</taxon>
        <taxon>Nematoda</taxon>
        <taxon>Chromadorea</taxon>
        <taxon>Rhabditida</taxon>
        <taxon>Rhabditina</taxon>
        <taxon>Rhabditomorpha</taxon>
        <taxon>Strongyloidea</taxon>
        <taxon>Heligmosomidae</taxon>
        <taxon>Heligmosomoides</taxon>
    </lineage>
</organism>
<proteinExistence type="predicted"/>
<sequence length="92" mass="10122">LVKRDEDNGSHHHENEPSFASDDEETISTFSTSPSVAHSQFAFTPNDNGFRKGLAIRVKRVSRAGSSHKPRVMNKNKGNSRAGQTDTVPESQ</sequence>
<feature type="region of interest" description="Disordered" evidence="1">
    <location>
        <begin position="1"/>
        <end position="92"/>
    </location>
</feature>
<name>A0A8L8KYU4_HELPZ</name>
<evidence type="ECO:0000256" key="1">
    <source>
        <dbReference type="SAM" id="MobiDB-lite"/>
    </source>
</evidence>